<protein>
    <submittedName>
        <fullName evidence="2">Uncharacterized protein</fullName>
    </submittedName>
</protein>
<name>A0ABP6G2F9_9ACTN</name>
<accession>A0ABP6G2F9</accession>
<comment type="caution">
    <text evidence="2">The sequence shown here is derived from an EMBL/GenBank/DDBJ whole genome shotgun (WGS) entry which is preliminary data.</text>
</comment>
<dbReference type="Proteomes" id="UP001500886">
    <property type="component" value="Unassembled WGS sequence"/>
</dbReference>
<keyword evidence="3" id="KW-1185">Reference proteome</keyword>
<gene>
    <name evidence="2" type="ORF">GCM10010315_13270</name>
</gene>
<dbReference type="EMBL" id="BAAASL010000004">
    <property type="protein sequence ID" value="GAA2711412.1"/>
    <property type="molecule type" value="Genomic_DNA"/>
</dbReference>
<organism evidence="2 3">
    <name type="scientific">Streptomyces luteosporeus</name>
    <dbReference type="NCBI Taxonomy" id="173856"/>
    <lineage>
        <taxon>Bacteria</taxon>
        <taxon>Bacillati</taxon>
        <taxon>Actinomycetota</taxon>
        <taxon>Actinomycetes</taxon>
        <taxon>Kitasatosporales</taxon>
        <taxon>Streptomycetaceae</taxon>
        <taxon>Streptomyces</taxon>
    </lineage>
</organism>
<reference evidence="3" key="1">
    <citation type="journal article" date="2019" name="Int. J. Syst. Evol. Microbiol.">
        <title>The Global Catalogue of Microorganisms (GCM) 10K type strain sequencing project: providing services to taxonomists for standard genome sequencing and annotation.</title>
        <authorList>
            <consortium name="The Broad Institute Genomics Platform"/>
            <consortium name="The Broad Institute Genome Sequencing Center for Infectious Disease"/>
            <person name="Wu L."/>
            <person name="Ma J."/>
        </authorList>
    </citation>
    <scope>NUCLEOTIDE SEQUENCE [LARGE SCALE GENOMIC DNA]</scope>
    <source>
        <strain evidence="3">JCM 4542</strain>
    </source>
</reference>
<proteinExistence type="predicted"/>
<evidence type="ECO:0000313" key="2">
    <source>
        <dbReference type="EMBL" id="GAA2711412.1"/>
    </source>
</evidence>
<evidence type="ECO:0000256" key="1">
    <source>
        <dbReference type="SAM" id="MobiDB-lite"/>
    </source>
</evidence>
<feature type="region of interest" description="Disordered" evidence="1">
    <location>
        <begin position="1"/>
        <end position="56"/>
    </location>
</feature>
<evidence type="ECO:0000313" key="3">
    <source>
        <dbReference type="Proteomes" id="UP001500886"/>
    </source>
</evidence>
<sequence length="116" mass="12537">MLEQRGEFPNGGLPPGDGLPHTGHGSGQRRTRLLPNPPPQPHELRTNTGITGLADFPDAPVQEFIGRVGGPENLFMGGAQSFPGTPVGRRCKVLERNRIGPDHHTLIDSEFHGILH</sequence>